<dbReference type="PROSITE" id="PS51257">
    <property type="entry name" value="PROKAR_LIPOPROTEIN"/>
    <property type="match status" value="1"/>
</dbReference>
<dbReference type="Gene3D" id="3.30.1830.10">
    <property type="entry name" value="YehR-like"/>
    <property type="match status" value="1"/>
</dbReference>
<dbReference type="RefSeq" id="WP_211359098.1">
    <property type="nucleotide sequence ID" value="NZ_BAAAUY010000010.1"/>
</dbReference>
<protein>
    <submittedName>
        <fullName evidence="2">Uncharacterized lipoprotein YehR (DUF1307 family)</fullName>
    </submittedName>
</protein>
<organism evidence="2 3">
    <name type="scientific">Leucobacter komagatae</name>
    <dbReference type="NCBI Taxonomy" id="55969"/>
    <lineage>
        <taxon>Bacteria</taxon>
        <taxon>Bacillati</taxon>
        <taxon>Actinomycetota</taxon>
        <taxon>Actinomycetes</taxon>
        <taxon>Micrococcales</taxon>
        <taxon>Microbacteriaceae</taxon>
        <taxon>Leucobacter</taxon>
    </lineage>
</organism>
<name>A0A542Y5H6_9MICO</name>
<gene>
    <name evidence="2" type="ORF">FB468_1358</name>
</gene>
<evidence type="ECO:0000313" key="2">
    <source>
        <dbReference type="EMBL" id="TQL43338.1"/>
    </source>
</evidence>
<feature type="signal peptide" evidence="1">
    <location>
        <begin position="1"/>
        <end position="35"/>
    </location>
</feature>
<comment type="caution">
    <text evidence="2">The sequence shown here is derived from an EMBL/GenBank/DDBJ whole genome shotgun (WGS) entry which is preliminary data.</text>
</comment>
<keyword evidence="3" id="KW-1185">Reference proteome</keyword>
<dbReference type="Pfam" id="PF06998">
    <property type="entry name" value="DUF1307"/>
    <property type="match status" value="1"/>
</dbReference>
<reference evidence="2 3" key="1">
    <citation type="submission" date="2019-06" db="EMBL/GenBank/DDBJ databases">
        <title>Sequencing the genomes of 1000 actinobacteria strains.</title>
        <authorList>
            <person name="Klenk H.-P."/>
        </authorList>
    </citation>
    <scope>NUCLEOTIDE SEQUENCE [LARGE SCALE GENOMIC DNA]</scope>
    <source>
        <strain evidence="2 3">DSM 8803</strain>
    </source>
</reference>
<dbReference type="SUPFAM" id="SSF160704">
    <property type="entry name" value="YehR-like"/>
    <property type="match status" value="1"/>
</dbReference>
<dbReference type="AlphaFoldDB" id="A0A542Y5H6"/>
<dbReference type="InterPro" id="IPR036699">
    <property type="entry name" value="YehR-like_sf"/>
</dbReference>
<dbReference type="Proteomes" id="UP000319094">
    <property type="component" value="Unassembled WGS sequence"/>
</dbReference>
<dbReference type="EMBL" id="VFON01000001">
    <property type="protein sequence ID" value="TQL43338.1"/>
    <property type="molecule type" value="Genomic_DNA"/>
</dbReference>
<evidence type="ECO:0000313" key="3">
    <source>
        <dbReference type="Proteomes" id="UP000319094"/>
    </source>
</evidence>
<dbReference type="InterPro" id="IPR009736">
    <property type="entry name" value="DUF1307"/>
</dbReference>
<evidence type="ECO:0000256" key="1">
    <source>
        <dbReference type="SAM" id="SignalP"/>
    </source>
</evidence>
<dbReference type="PIRSF" id="PIRSF006187">
    <property type="entry name" value="DUF1307"/>
    <property type="match status" value="1"/>
</dbReference>
<accession>A0A542Y5H6</accession>
<proteinExistence type="predicted"/>
<keyword evidence="2" id="KW-0449">Lipoprotein</keyword>
<feature type="chain" id="PRO_5021746706" evidence="1">
    <location>
        <begin position="36"/>
        <end position="166"/>
    </location>
</feature>
<sequence length="166" mass="17176">MLKKLSSQSTRRAGKAAAVVLAAALALTGCSGGDAGGKASETTLTMSQGGAATTVTYYAEGDNVTKQTTENVVDYEASGIADRDEAEKTVGGLVDQYKGIKGVDHSIEFGDTELTETVTITYADLDVEKLAEATGADTGQDPEDARKVSLKEAVKTLTDAGFTEVE</sequence>
<keyword evidence="1" id="KW-0732">Signal</keyword>